<keyword evidence="1" id="KW-0732">Signal</keyword>
<sequence length="105" mass="11367">MVRVAGSTLFVHVMILLVCNLIKKTHSATTPVLPSVPVWCLLSYNSNTLCNTYKNKVNQCSPANLSGISSNIKESVCAFKKYLSSVKWHGKSIGTKAKEEAAVAP</sequence>
<evidence type="ECO:0000313" key="3">
    <source>
        <dbReference type="Proteomes" id="UP001187315"/>
    </source>
</evidence>
<organism evidence="2 3">
    <name type="scientific">Tachysurus vachellii</name>
    <name type="common">Darkbarbel catfish</name>
    <name type="synonym">Pelteobagrus vachellii</name>
    <dbReference type="NCBI Taxonomy" id="175792"/>
    <lineage>
        <taxon>Eukaryota</taxon>
        <taxon>Metazoa</taxon>
        <taxon>Chordata</taxon>
        <taxon>Craniata</taxon>
        <taxon>Vertebrata</taxon>
        <taxon>Euteleostomi</taxon>
        <taxon>Actinopterygii</taxon>
        <taxon>Neopterygii</taxon>
        <taxon>Teleostei</taxon>
        <taxon>Ostariophysi</taxon>
        <taxon>Siluriformes</taxon>
        <taxon>Bagridae</taxon>
        <taxon>Tachysurus</taxon>
    </lineage>
</organism>
<feature type="signal peptide" evidence="1">
    <location>
        <begin position="1"/>
        <end position="27"/>
    </location>
</feature>
<keyword evidence="3" id="KW-1185">Reference proteome</keyword>
<accession>A0AA88MYL3</accession>
<comment type="caution">
    <text evidence="2">The sequence shown here is derived from an EMBL/GenBank/DDBJ whole genome shotgun (WGS) entry which is preliminary data.</text>
</comment>
<reference evidence="2" key="1">
    <citation type="submission" date="2023-08" db="EMBL/GenBank/DDBJ databases">
        <title>Pelteobagrus vachellii genome.</title>
        <authorList>
            <person name="Liu H."/>
        </authorList>
    </citation>
    <scope>NUCLEOTIDE SEQUENCE</scope>
    <source>
        <strain evidence="2">PRFRI_2022a</strain>
        <tissue evidence="2">Muscle</tissue>
    </source>
</reference>
<name>A0AA88MYL3_TACVA</name>
<dbReference type="Proteomes" id="UP001187315">
    <property type="component" value="Unassembled WGS sequence"/>
</dbReference>
<proteinExistence type="predicted"/>
<dbReference type="AlphaFoldDB" id="A0AA88MYL3"/>
<evidence type="ECO:0000256" key="1">
    <source>
        <dbReference type="SAM" id="SignalP"/>
    </source>
</evidence>
<protein>
    <recommendedName>
        <fullName evidence="4">Secreted protein</fullName>
    </recommendedName>
</protein>
<gene>
    <name evidence="2" type="ORF">Q7C36_010610</name>
</gene>
<evidence type="ECO:0008006" key="4">
    <source>
        <dbReference type="Google" id="ProtNLM"/>
    </source>
</evidence>
<dbReference type="EMBL" id="JAVHJS010000010">
    <property type="protein sequence ID" value="KAK2845756.1"/>
    <property type="molecule type" value="Genomic_DNA"/>
</dbReference>
<evidence type="ECO:0000313" key="2">
    <source>
        <dbReference type="EMBL" id="KAK2845756.1"/>
    </source>
</evidence>
<feature type="chain" id="PRO_5041678545" description="Secreted protein" evidence="1">
    <location>
        <begin position="28"/>
        <end position="105"/>
    </location>
</feature>